<proteinExistence type="predicted"/>
<name>A0A9X9WTS0_9PROT</name>
<accession>A0A9X9WTS0</accession>
<gene>
    <name evidence="1" type="ORF">GXW76_05145</name>
</gene>
<dbReference type="Proteomes" id="UP001138751">
    <property type="component" value="Unassembled WGS sequence"/>
</dbReference>
<reference evidence="1" key="2">
    <citation type="journal article" date="2021" name="Syst. Appl. Microbiol.">
        <title>Roseomonas hellenica sp. nov., isolated from roots of wild-growing Alkanna tinctoria.</title>
        <authorList>
            <person name="Rat A."/>
            <person name="Naranjo H.D."/>
            <person name="Lebbe L."/>
            <person name="Cnockaert M."/>
            <person name="Krigas N."/>
            <person name="Grigoriadou K."/>
            <person name="Maloupa E."/>
            <person name="Willems A."/>
        </authorList>
    </citation>
    <scope>NUCLEOTIDE SEQUENCE</scope>
    <source>
        <strain evidence="1">LMG 31231</strain>
    </source>
</reference>
<dbReference type="RefSeq" id="WP_211860922.1">
    <property type="nucleotide sequence ID" value="NZ_JAAEDM010000008.1"/>
</dbReference>
<sequence>MPTRHHTRRAAGRLGFATFLAAGFAARTEGAEPARPVGQVTITQTQVSLLGSVSWGSGTLTFQGHAHRFRVRGLGVGGVGISELRANGDVYGLSRLADFPGLYGTARAGAVAGSTAMRGGVWLQNPAGVTIQLRPQRTGVALQIGADGLLIELD</sequence>
<evidence type="ECO:0000313" key="1">
    <source>
        <dbReference type="EMBL" id="MBR0670549.1"/>
    </source>
</evidence>
<keyword evidence="2" id="KW-1185">Reference proteome</keyword>
<protein>
    <recommendedName>
        <fullName evidence="3">DUF1134 domain-containing protein</fullName>
    </recommendedName>
</protein>
<organism evidence="1 2">
    <name type="scientific">Neoroseomonas soli</name>
    <dbReference type="NCBI Taxonomy" id="1081025"/>
    <lineage>
        <taxon>Bacteria</taxon>
        <taxon>Pseudomonadati</taxon>
        <taxon>Pseudomonadota</taxon>
        <taxon>Alphaproteobacteria</taxon>
        <taxon>Acetobacterales</taxon>
        <taxon>Acetobacteraceae</taxon>
        <taxon>Neoroseomonas</taxon>
    </lineage>
</organism>
<evidence type="ECO:0000313" key="2">
    <source>
        <dbReference type="Proteomes" id="UP001138751"/>
    </source>
</evidence>
<evidence type="ECO:0008006" key="3">
    <source>
        <dbReference type="Google" id="ProtNLM"/>
    </source>
</evidence>
<dbReference type="AlphaFoldDB" id="A0A9X9WTS0"/>
<comment type="caution">
    <text evidence="1">The sequence shown here is derived from an EMBL/GenBank/DDBJ whole genome shotgun (WGS) entry which is preliminary data.</text>
</comment>
<dbReference type="EMBL" id="JAAEDM010000008">
    <property type="protein sequence ID" value="MBR0670549.1"/>
    <property type="molecule type" value="Genomic_DNA"/>
</dbReference>
<reference evidence="1" key="1">
    <citation type="submission" date="2020-01" db="EMBL/GenBank/DDBJ databases">
        <authorList>
            <person name="Rat A."/>
        </authorList>
    </citation>
    <scope>NUCLEOTIDE SEQUENCE</scope>
    <source>
        <strain evidence="1">LMG 31231</strain>
    </source>
</reference>